<name>A0A7Y4L1S6_9ACTN</name>
<dbReference type="Proteomes" id="UP000534306">
    <property type="component" value="Unassembled WGS sequence"/>
</dbReference>
<organism evidence="2 3">
    <name type="scientific">Kribbella sandramycini</name>
    <dbReference type="NCBI Taxonomy" id="60450"/>
    <lineage>
        <taxon>Bacteria</taxon>
        <taxon>Bacillati</taxon>
        <taxon>Actinomycetota</taxon>
        <taxon>Actinomycetes</taxon>
        <taxon>Propionibacteriales</taxon>
        <taxon>Kribbellaceae</taxon>
        <taxon>Kribbella</taxon>
    </lineage>
</organism>
<sequence>MDQESRRAAVIALVRLAASDDYLDRIDAGRALATFTDLPESRATLLRLLLDRHDTAVTLETAEAMLRRLDLAAFSVVAEALTSADFEQLTYIHEAVRRVFTPFASERDEAIGLCDALLLDGNTAVGPGAVQLRELLAEISPLLFPRPPV</sequence>
<comment type="caution">
    <text evidence="2">The sequence shown here is derived from an EMBL/GenBank/DDBJ whole genome shotgun (WGS) entry which is preliminary data.</text>
</comment>
<reference evidence="1 4" key="2">
    <citation type="submission" date="2020-08" db="EMBL/GenBank/DDBJ databases">
        <title>Sequencing the genomes of 1000 actinobacteria strains.</title>
        <authorList>
            <person name="Klenk H.-P."/>
        </authorList>
    </citation>
    <scope>NUCLEOTIDE SEQUENCE [LARGE SCALE GENOMIC DNA]</scope>
    <source>
        <strain evidence="1 4">DSM 15626</strain>
    </source>
</reference>
<keyword evidence="3" id="KW-1185">Reference proteome</keyword>
<evidence type="ECO:0000313" key="3">
    <source>
        <dbReference type="Proteomes" id="UP000534306"/>
    </source>
</evidence>
<dbReference type="AlphaFoldDB" id="A0A7Y4L1S6"/>
<accession>A0A7Y4L1S6</accession>
<dbReference type="Proteomes" id="UP000553957">
    <property type="component" value="Unassembled WGS sequence"/>
</dbReference>
<evidence type="ECO:0000313" key="4">
    <source>
        <dbReference type="Proteomes" id="UP000553957"/>
    </source>
</evidence>
<dbReference type="RefSeq" id="WP_171675227.1">
    <property type="nucleotide sequence ID" value="NZ_BAAAGT010000004.1"/>
</dbReference>
<gene>
    <name evidence="1" type="ORF">HNR71_002254</name>
    <name evidence="2" type="ORF">HPO96_21005</name>
</gene>
<proteinExistence type="predicted"/>
<evidence type="ECO:0000313" key="1">
    <source>
        <dbReference type="EMBL" id="MBB6566617.1"/>
    </source>
</evidence>
<dbReference type="EMBL" id="JACHKF010000001">
    <property type="protein sequence ID" value="MBB6566617.1"/>
    <property type="molecule type" value="Genomic_DNA"/>
</dbReference>
<dbReference type="EMBL" id="JABJRC010000005">
    <property type="protein sequence ID" value="NOL42728.1"/>
    <property type="molecule type" value="Genomic_DNA"/>
</dbReference>
<protein>
    <recommendedName>
        <fullName evidence="5">HEAT repeat domain-containing protein</fullName>
    </recommendedName>
</protein>
<evidence type="ECO:0008006" key="5">
    <source>
        <dbReference type="Google" id="ProtNLM"/>
    </source>
</evidence>
<evidence type="ECO:0000313" key="2">
    <source>
        <dbReference type="EMBL" id="NOL42728.1"/>
    </source>
</evidence>
<reference evidence="2 3" key="1">
    <citation type="submission" date="2020-05" db="EMBL/GenBank/DDBJ databases">
        <title>Genome sequence of Kribbella sandramycini ATCC 39419.</title>
        <authorList>
            <person name="Maclea K.S."/>
            <person name="Fair J.L."/>
        </authorList>
    </citation>
    <scope>NUCLEOTIDE SEQUENCE [LARGE SCALE GENOMIC DNA]</scope>
    <source>
        <strain evidence="2 3">ATCC 39419</strain>
    </source>
</reference>